<dbReference type="EMBL" id="EF568108">
    <property type="protein sequence ID" value="ABQ08851.1"/>
    <property type="molecule type" value="Genomic_DNA"/>
</dbReference>
<organism evidence="2 3">
    <name type="scientific">Glossina hytrovirus (isolate Glossina pallidipes/Ethiopia/Seibersdorf/-)</name>
    <name type="common">GHV</name>
    <dbReference type="NCBI Taxonomy" id="379529"/>
    <lineage>
        <taxon>Viruses</taxon>
        <taxon>Viruses incertae sedis</taxon>
        <taxon>Naldaviricetes</taxon>
        <taxon>Lefavirales</taxon>
        <taxon>Hytrosaviridae</taxon>
        <taxon>Glossinavirus</taxon>
        <taxon>Glossinavirus glopallidipedis</taxon>
    </lineage>
</organism>
<dbReference type="GeneID" id="5950870"/>
<gene>
    <name evidence="2" type="ORF">SGHV078</name>
</gene>
<keyword evidence="3" id="KW-1185">Reference proteome</keyword>
<sequence>MEKEENILYKKYTEENIKIALQDWEYAKNQEPAINSIISKLKLPTCRVACNSTTTKQTELGYNQHLETCIKDDENKCSGCLKQIGTSFIVNKKYPIIKFIGLPNHHYIQIDDKIWHPGYIHVMNIFHTVDIDEKNSNIVNGHEVCHYCAYWTMYNNFIKDKEFHIIKNNCQLISGFWVETFLILIYHALLILTIITRNVFLLLFSIFFMICIIIHSHVIINTKYLNVQFCKHIKKI</sequence>
<keyword evidence="1" id="KW-1133">Transmembrane helix</keyword>
<proteinExistence type="predicted"/>
<dbReference type="OrthoDB" id="36604at10239"/>
<evidence type="ECO:0000313" key="3">
    <source>
        <dbReference type="Proteomes" id="UP000011301"/>
    </source>
</evidence>
<dbReference type="Pfam" id="PF05820">
    <property type="entry name" value="Ac81"/>
    <property type="match status" value="1"/>
</dbReference>
<accession>B0YLN2</accession>
<evidence type="ECO:0000313" key="2">
    <source>
        <dbReference type="EMBL" id="ABQ08851.1"/>
    </source>
</evidence>
<dbReference type="KEGG" id="vg:5950870"/>
<keyword evidence="1" id="KW-0472">Membrane</keyword>
<keyword evidence="1" id="KW-0812">Transmembrane</keyword>
<reference evidence="2 3" key="1">
    <citation type="journal article" date="2007" name="J. Virol. Methods">
        <title>Development of a non-destructive PCR method for detection of the salivary gland hypertrophy virus (SGHV) in tsetse flies.</title>
        <authorList>
            <person name="Abd-Alla A."/>
            <person name="Bossin H."/>
            <person name="Cousserans F."/>
            <person name="Parker A."/>
            <person name="Bergoin M."/>
            <person name="Robinson A."/>
        </authorList>
    </citation>
    <scope>NUCLEOTIDE SEQUENCE [LARGE SCALE GENOMIC DNA]</scope>
    <source>
        <strain evidence="3">Isolate Glossina pallidipes/Ethiopia/Seibersdorf/-</strain>
    </source>
</reference>
<dbReference type="RefSeq" id="YP_001687026.1">
    <property type="nucleotide sequence ID" value="NC_010356.1"/>
</dbReference>
<feature type="transmembrane region" description="Helical" evidence="1">
    <location>
        <begin position="199"/>
        <end position="220"/>
    </location>
</feature>
<reference evidence="2 3" key="2">
    <citation type="journal article" date="2008" name="J. Virol.">
        <title>Genome analysis of a Glossina pallidipes salivary gland hypertrophy virus reveals a novel, large, double-stranded circular DNA virus.</title>
        <authorList>
            <person name="Abd-Alla A.M."/>
            <person name="Cousserans F."/>
            <person name="Parker A.G."/>
            <person name="Jehle J.A."/>
            <person name="Parker N.J."/>
            <person name="Vlak J.M."/>
            <person name="Robinson A.S."/>
            <person name="Bergoin M."/>
        </authorList>
    </citation>
    <scope>NUCLEOTIDE SEQUENCE [LARGE SCALE GENOMIC DNA]</scope>
    <source>
        <strain evidence="3">Isolate Glossina pallidipes/Ethiopia/Seibersdorf/-</strain>
    </source>
</reference>
<dbReference type="Proteomes" id="UP000011301">
    <property type="component" value="Segment"/>
</dbReference>
<name>B0YLN2_GHVS</name>
<feature type="transmembrane region" description="Helical" evidence="1">
    <location>
        <begin position="172"/>
        <end position="192"/>
    </location>
</feature>
<evidence type="ECO:0008006" key="4">
    <source>
        <dbReference type="Google" id="ProtNLM"/>
    </source>
</evidence>
<dbReference type="InterPro" id="IPR008563">
    <property type="entry name" value="AcMNPV_AC81"/>
</dbReference>
<evidence type="ECO:0000256" key="1">
    <source>
        <dbReference type="SAM" id="Phobius"/>
    </source>
</evidence>
<protein>
    <recommendedName>
        <fullName evidence="4">Ac81-like protein</fullName>
    </recommendedName>
</protein>
<organismHost>
    <name type="scientific">Glossina</name>
    <name type="common">tsetse flies</name>
    <dbReference type="NCBI Taxonomy" id="7393"/>
</organismHost>